<gene>
    <name evidence="1" type="ORF">EW146_g1660</name>
</gene>
<organism evidence="1 2">
    <name type="scientific">Bondarzewia mesenterica</name>
    <dbReference type="NCBI Taxonomy" id="1095465"/>
    <lineage>
        <taxon>Eukaryota</taxon>
        <taxon>Fungi</taxon>
        <taxon>Dikarya</taxon>
        <taxon>Basidiomycota</taxon>
        <taxon>Agaricomycotina</taxon>
        <taxon>Agaricomycetes</taxon>
        <taxon>Russulales</taxon>
        <taxon>Bondarzewiaceae</taxon>
        <taxon>Bondarzewia</taxon>
    </lineage>
</organism>
<evidence type="ECO:0000313" key="1">
    <source>
        <dbReference type="EMBL" id="THH19523.1"/>
    </source>
</evidence>
<accession>A0A4V3XG00</accession>
<proteinExistence type="predicted"/>
<sequence>MSNEPQSKRPSSVKAFKPWVDPNAMPDCGGDISDVAGNAPDRVKRLTNNTFAWYGVGDQDCFAHSVGRAVKFVQVNVGRRQGAGGRLESTTVCEVVVGKSASLIVPSSGWKEFTI</sequence>
<name>A0A4V3XG00_9AGAM</name>
<evidence type="ECO:0000313" key="2">
    <source>
        <dbReference type="Proteomes" id="UP000310158"/>
    </source>
</evidence>
<dbReference type="Proteomes" id="UP000310158">
    <property type="component" value="Unassembled WGS sequence"/>
</dbReference>
<dbReference type="OrthoDB" id="2831072at2759"/>
<reference evidence="1 2" key="1">
    <citation type="submission" date="2019-02" db="EMBL/GenBank/DDBJ databases">
        <title>Genome sequencing of the rare red list fungi Bondarzewia mesenterica.</title>
        <authorList>
            <person name="Buettner E."/>
            <person name="Kellner H."/>
        </authorList>
    </citation>
    <scope>NUCLEOTIDE SEQUENCE [LARGE SCALE GENOMIC DNA]</scope>
    <source>
        <strain evidence="1 2">DSM 108281</strain>
    </source>
</reference>
<protein>
    <submittedName>
        <fullName evidence="1">Uncharacterized protein</fullName>
    </submittedName>
</protein>
<dbReference type="AlphaFoldDB" id="A0A4V3XG00"/>
<comment type="caution">
    <text evidence="1">The sequence shown here is derived from an EMBL/GenBank/DDBJ whole genome shotgun (WGS) entry which is preliminary data.</text>
</comment>
<keyword evidence="2" id="KW-1185">Reference proteome</keyword>
<dbReference type="EMBL" id="SGPL01000043">
    <property type="protein sequence ID" value="THH19523.1"/>
    <property type="molecule type" value="Genomic_DNA"/>
</dbReference>